<dbReference type="InterPro" id="IPR017972">
    <property type="entry name" value="Cyt_P450_CS"/>
</dbReference>
<proteinExistence type="inferred from homology"/>
<organism evidence="9 10">
    <name type="scientific">Alosa alosa</name>
    <name type="common">allis shad</name>
    <dbReference type="NCBI Taxonomy" id="278164"/>
    <lineage>
        <taxon>Eukaryota</taxon>
        <taxon>Metazoa</taxon>
        <taxon>Chordata</taxon>
        <taxon>Craniata</taxon>
        <taxon>Vertebrata</taxon>
        <taxon>Euteleostomi</taxon>
        <taxon>Actinopterygii</taxon>
        <taxon>Neopterygii</taxon>
        <taxon>Teleostei</taxon>
        <taxon>Clupei</taxon>
        <taxon>Clupeiformes</taxon>
        <taxon>Clupeoidei</taxon>
        <taxon>Clupeidae</taxon>
        <taxon>Alosa</taxon>
    </lineage>
</organism>
<dbReference type="InterPro" id="IPR002401">
    <property type="entry name" value="Cyt_P450_E_grp-I"/>
</dbReference>
<dbReference type="AlphaFoldDB" id="A0AAV6FZ34"/>
<dbReference type="GO" id="GO:0004508">
    <property type="term" value="F:steroid 17-alpha-monooxygenase activity"/>
    <property type="evidence" value="ECO:0007669"/>
    <property type="project" value="TreeGrafter"/>
</dbReference>
<protein>
    <recommendedName>
        <fullName evidence="11">Unspecific monooxygenase</fullName>
    </recommendedName>
</protein>
<evidence type="ECO:0000256" key="4">
    <source>
        <dbReference type="ARBA" id="ARBA00023002"/>
    </source>
</evidence>
<dbReference type="GO" id="GO:0005506">
    <property type="term" value="F:iron ion binding"/>
    <property type="evidence" value="ECO:0007669"/>
    <property type="project" value="InterPro"/>
</dbReference>
<evidence type="ECO:0008006" key="11">
    <source>
        <dbReference type="Google" id="ProtNLM"/>
    </source>
</evidence>
<dbReference type="InterPro" id="IPR036396">
    <property type="entry name" value="Cyt_P450_sf"/>
</dbReference>
<dbReference type="GO" id="GO:0020037">
    <property type="term" value="F:heme binding"/>
    <property type="evidence" value="ECO:0007669"/>
    <property type="project" value="InterPro"/>
</dbReference>
<dbReference type="PANTHER" id="PTHR24289">
    <property type="entry name" value="STEROID 17-ALPHA-HYDROXYLASE/17,20 LYASE"/>
    <property type="match status" value="1"/>
</dbReference>
<sequence length="503" mass="57266">MGMQGMVEHFIRLSPRNILLVALTLLAAYHLWLLMQKWLNTGNLPGPFPWPIIGNAPQLGSTPHLFFTRMAQKYGNIFQIKLGSRTVVVLNGDTIKEALVKKGVDFAGRPDFTSFKFVSNGKSMAFGDYNKWWRVHRRVAHSTVRAFSAGKIETKKAFENHAISEIEELLRVFLKKTAEEGYFVPHQYLVISTANIMSAVCFGGRYTYDDKEFQQVVGRNDKFTRTVGAGSMVDVMPWLQYFPNPIKTLFEQFRELNSEFHDFIMGKVIEHRKTIEPGIIRDMTDACIQALDKGISGSVGVELGKDYVSPTISDIFGASQDTLSTSLQWITLILMRYPEIQKRLQDEVAQVVHRTQLPTIEDQARLPYVMAFIYENTVVFVNQWSSNHDPDKWTQPEVFDPLRFLDKNGALDKDRTSSVLIFSVGKRRCIGEDLSRMHLFLFTAAMVHQCEFKPDPSCPLTMDCDYGLSLKPRLYRMAVSLRDNLDLLNSVGLPQADQPAENN</sequence>
<dbReference type="PROSITE" id="PS00086">
    <property type="entry name" value="CYTOCHROME_P450"/>
    <property type="match status" value="1"/>
</dbReference>
<dbReference type="GO" id="GO:0042446">
    <property type="term" value="P:hormone biosynthetic process"/>
    <property type="evidence" value="ECO:0007669"/>
    <property type="project" value="TreeGrafter"/>
</dbReference>
<dbReference type="PRINTS" id="PR00385">
    <property type="entry name" value="P450"/>
</dbReference>
<keyword evidence="3 7" id="KW-0479">Metal-binding</keyword>
<dbReference type="Pfam" id="PF00067">
    <property type="entry name" value="p450"/>
    <property type="match status" value="1"/>
</dbReference>
<dbReference type="Gene3D" id="1.10.630.10">
    <property type="entry name" value="Cytochrome P450"/>
    <property type="match status" value="1"/>
</dbReference>
<dbReference type="EMBL" id="JADWDJ010000018">
    <property type="protein sequence ID" value="KAG5266532.1"/>
    <property type="molecule type" value="Genomic_DNA"/>
</dbReference>
<accession>A0AAV6FZ34</accession>
<reference evidence="9" key="1">
    <citation type="submission" date="2020-10" db="EMBL/GenBank/DDBJ databases">
        <title>Chromosome-scale genome assembly of the Allis shad, Alosa alosa.</title>
        <authorList>
            <person name="Margot Z."/>
            <person name="Christophe K."/>
            <person name="Cabau C."/>
            <person name="Louis A."/>
            <person name="Berthelot C."/>
            <person name="Parey E."/>
            <person name="Roest Crollius H."/>
            <person name="Montfort J."/>
            <person name="Robinson-Rechavi M."/>
            <person name="Bucao C."/>
            <person name="Bouchez O."/>
            <person name="Gislard M."/>
            <person name="Lluch J."/>
            <person name="Milhes M."/>
            <person name="Lampietro C."/>
            <person name="Lopez Roques C."/>
            <person name="Donnadieu C."/>
            <person name="Braasch I."/>
            <person name="Desvignes T."/>
            <person name="Postlethwait J."/>
            <person name="Bobe J."/>
            <person name="Guiguen Y."/>
        </authorList>
    </citation>
    <scope>NUCLEOTIDE SEQUENCE</scope>
    <source>
        <strain evidence="9">M-15738</strain>
        <tissue evidence="9">Blood</tissue>
    </source>
</reference>
<dbReference type="SUPFAM" id="SSF48264">
    <property type="entry name" value="Cytochrome P450"/>
    <property type="match status" value="1"/>
</dbReference>
<evidence type="ECO:0000256" key="6">
    <source>
        <dbReference type="ARBA" id="ARBA00023033"/>
    </source>
</evidence>
<keyword evidence="2 7" id="KW-0349">Heme</keyword>
<keyword evidence="5 7" id="KW-0408">Iron</keyword>
<feature type="binding site" description="axial binding residue" evidence="7">
    <location>
        <position position="429"/>
    </location>
    <ligand>
        <name>heme</name>
        <dbReference type="ChEBI" id="CHEBI:30413"/>
    </ligand>
    <ligandPart>
        <name>Fe</name>
        <dbReference type="ChEBI" id="CHEBI:18248"/>
    </ligandPart>
</feature>
<evidence type="ECO:0000313" key="10">
    <source>
        <dbReference type="Proteomes" id="UP000823561"/>
    </source>
</evidence>
<dbReference type="PRINTS" id="PR00463">
    <property type="entry name" value="EP450I"/>
</dbReference>
<dbReference type="Proteomes" id="UP000823561">
    <property type="component" value="Chromosome 18"/>
</dbReference>
<evidence type="ECO:0000256" key="7">
    <source>
        <dbReference type="PIRSR" id="PIRSR602401-1"/>
    </source>
</evidence>
<keyword evidence="4 8" id="KW-0560">Oxidoreductase</keyword>
<comment type="similarity">
    <text evidence="1 8">Belongs to the cytochrome P450 family.</text>
</comment>
<keyword evidence="10" id="KW-1185">Reference proteome</keyword>
<evidence type="ECO:0000256" key="1">
    <source>
        <dbReference type="ARBA" id="ARBA00010617"/>
    </source>
</evidence>
<comment type="caution">
    <text evidence="9">The sequence shown here is derived from an EMBL/GenBank/DDBJ whole genome shotgun (WGS) entry which is preliminary data.</text>
</comment>
<dbReference type="InterPro" id="IPR001128">
    <property type="entry name" value="Cyt_P450"/>
</dbReference>
<keyword evidence="6 8" id="KW-0503">Monooxygenase</keyword>
<evidence type="ECO:0000256" key="2">
    <source>
        <dbReference type="ARBA" id="ARBA00022617"/>
    </source>
</evidence>
<evidence type="ECO:0000256" key="3">
    <source>
        <dbReference type="ARBA" id="ARBA00022723"/>
    </source>
</evidence>
<comment type="cofactor">
    <cofactor evidence="7">
        <name>heme</name>
        <dbReference type="ChEBI" id="CHEBI:30413"/>
    </cofactor>
</comment>
<dbReference type="PANTHER" id="PTHR24289:SF16">
    <property type="entry name" value="CYTOCHROME P450 1B1"/>
    <property type="match status" value="1"/>
</dbReference>
<evidence type="ECO:0000313" key="9">
    <source>
        <dbReference type="EMBL" id="KAG5266532.1"/>
    </source>
</evidence>
<dbReference type="CDD" id="cd20675">
    <property type="entry name" value="CYP1B1-like"/>
    <property type="match status" value="1"/>
</dbReference>
<gene>
    <name evidence="9" type="ORF">AALO_G00233190</name>
</gene>
<name>A0AAV6FZ34_9TELE</name>
<evidence type="ECO:0000256" key="5">
    <source>
        <dbReference type="ARBA" id="ARBA00023004"/>
    </source>
</evidence>
<evidence type="ECO:0000256" key="8">
    <source>
        <dbReference type="RuleBase" id="RU000461"/>
    </source>
</evidence>
<dbReference type="GO" id="GO:0042448">
    <property type="term" value="P:progesterone metabolic process"/>
    <property type="evidence" value="ECO:0007669"/>
    <property type="project" value="TreeGrafter"/>
</dbReference>